<keyword evidence="2" id="KW-0067">ATP-binding</keyword>
<comment type="caution">
    <text evidence="8">The sequence shown here is derived from an EMBL/GenBank/DDBJ whole genome shotgun (WGS) entry which is preliminary data.</text>
</comment>
<evidence type="ECO:0000256" key="4">
    <source>
        <dbReference type="ARBA" id="ARBA00023163"/>
    </source>
</evidence>
<dbReference type="CDD" id="cd00009">
    <property type="entry name" value="AAA"/>
    <property type="match status" value="1"/>
</dbReference>
<dbReference type="InterPro" id="IPR002197">
    <property type="entry name" value="HTH_Fis"/>
</dbReference>
<dbReference type="Pfam" id="PF00158">
    <property type="entry name" value="Sigma54_activat"/>
    <property type="match status" value="1"/>
</dbReference>
<feature type="domain" description="Response regulatory" evidence="7">
    <location>
        <begin position="7"/>
        <end position="122"/>
    </location>
</feature>
<evidence type="ECO:0000256" key="3">
    <source>
        <dbReference type="ARBA" id="ARBA00023015"/>
    </source>
</evidence>
<dbReference type="SUPFAM" id="SSF46689">
    <property type="entry name" value="Homeodomain-like"/>
    <property type="match status" value="1"/>
</dbReference>
<dbReference type="GO" id="GO:0043565">
    <property type="term" value="F:sequence-specific DNA binding"/>
    <property type="evidence" value="ECO:0007669"/>
    <property type="project" value="InterPro"/>
</dbReference>
<dbReference type="EMBL" id="WDED01000016">
    <property type="protein sequence ID" value="KAB6147340.1"/>
    <property type="molecule type" value="Genomic_DNA"/>
</dbReference>
<dbReference type="PROSITE" id="PS50110">
    <property type="entry name" value="RESPONSE_REGULATORY"/>
    <property type="match status" value="1"/>
</dbReference>
<dbReference type="Gene3D" id="3.40.50.300">
    <property type="entry name" value="P-loop containing nucleotide triphosphate hydrolases"/>
    <property type="match status" value="1"/>
</dbReference>
<evidence type="ECO:0000313" key="9">
    <source>
        <dbReference type="Proteomes" id="UP000434604"/>
    </source>
</evidence>
<dbReference type="PANTHER" id="PTHR32071">
    <property type="entry name" value="TRANSCRIPTIONAL REGULATORY PROTEIN"/>
    <property type="match status" value="1"/>
</dbReference>
<feature type="domain" description="Sigma-54 factor interaction" evidence="6">
    <location>
        <begin position="135"/>
        <end position="364"/>
    </location>
</feature>
<dbReference type="SMART" id="SM00448">
    <property type="entry name" value="REC"/>
    <property type="match status" value="1"/>
</dbReference>
<dbReference type="Gene3D" id="3.40.50.2300">
    <property type="match status" value="1"/>
</dbReference>
<dbReference type="Gene3D" id="1.10.10.60">
    <property type="entry name" value="Homeodomain-like"/>
    <property type="match status" value="1"/>
</dbReference>
<dbReference type="InterPro" id="IPR002078">
    <property type="entry name" value="Sigma_54_int"/>
</dbReference>
<dbReference type="SUPFAM" id="SSF52540">
    <property type="entry name" value="P-loop containing nucleoside triphosphate hydrolases"/>
    <property type="match status" value="1"/>
</dbReference>
<dbReference type="InterPro" id="IPR003593">
    <property type="entry name" value="AAA+_ATPase"/>
</dbReference>
<dbReference type="AlphaFoldDB" id="A0A7J5PWC8"/>
<accession>A0A7J5PWC8</accession>
<dbReference type="GO" id="GO:0005524">
    <property type="term" value="F:ATP binding"/>
    <property type="evidence" value="ECO:0007669"/>
    <property type="project" value="UniProtKB-KW"/>
</dbReference>
<dbReference type="PRINTS" id="PR01590">
    <property type="entry name" value="HTHFIS"/>
</dbReference>
<dbReference type="Proteomes" id="UP000434604">
    <property type="component" value="Unassembled WGS sequence"/>
</dbReference>
<dbReference type="InterPro" id="IPR009057">
    <property type="entry name" value="Homeodomain-like_sf"/>
</dbReference>
<evidence type="ECO:0000256" key="2">
    <source>
        <dbReference type="ARBA" id="ARBA00022840"/>
    </source>
</evidence>
<sequence>MKQMKKKILVVEDNLLLSGILRKWLKQADYEVLTAGDEPTARKLICKCPPDLILSDIRLPVGDGIRLLQWVVGENFLHIPFVVMTEFASYPDAVRAIKLGAVDYLHKPVHREPLLELLHEILKSPVTSRRNSPRLQRNSRRIREVERIARKVAPSDMSVLILGPNGSGKESVAQIIYEYSLRKDKPFVAVNCGGIPKELGASEFFGYVKGAFTGADADTPGYFEAARGGTLFLDEIGTMSHELQTSLLRVLQERVYNPVGSRKMQEADVRVIAATNVDMQRAVDEGNFREDLYHRLAEFEIRQPSLAECREDILPLANFFLNRSCGELKRGFFKFTGEAETALLSYHWPGNVRELSNRVRRAALLAEDTLVSCEDLGLDEAYFCNGMFNRTTAGLKDKAEERKRIVMALQTTGGNITRAAKLLGVSRRTLYNRMFKYGLK</sequence>
<dbReference type="Pfam" id="PF02954">
    <property type="entry name" value="HTH_8"/>
    <property type="match status" value="1"/>
</dbReference>
<gene>
    <name evidence="8" type="ORF">GA398_12010</name>
</gene>
<dbReference type="InterPro" id="IPR027417">
    <property type="entry name" value="P-loop_NTPase"/>
</dbReference>
<keyword evidence="1" id="KW-0547">Nucleotide-binding</keyword>
<dbReference type="FunFam" id="3.40.50.300:FF:000006">
    <property type="entry name" value="DNA-binding transcriptional regulator NtrC"/>
    <property type="match status" value="1"/>
</dbReference>
<proteinExistence type="predicted"/>
<dbReference type="SUPFAM" id="SSF52172">
    <property type="entry name" value="CheY-like"/>
    <property type="match status" value="1"/>
</dbReference>
<dbReference type="CDD" id="cd00156">
    <property type="entry name" value="REC"/>
    <property type="match status" value="1"/>
</dbReference>
<name>A0A7J5PWC8_9BACE</name>
<dbReference type="PROSITE" id="PS50045">
    <property type="entry name" value="SIGMA54_INTERACT_4"/>
    <property type="match status" value="1"/>
</dbReference>
<evidence type="ECO:0000313" key="8">
    <source>
        <dbReference type="EMBL" id="KAB6147340.1"/>
    </source>
</evidence>
<dbReference type="InterPro" id="IPR011006">
    <property type="entry name" value="CheY-like_superfamily"/>
</dbReference>
<dbReference type="InterPro" id="IPR001789">
    <property type="entry name" value="Sig_transdc_resp-reg_receiver"/>
</dbReference>
<evidence type="ECO:0000256" key="5">
    <source>
        <dbReference type="PROSITE-ProRule" id="PRU00169"/>
    </source>
</evidence>
<dbReference type="InterPro" id="IPR025944">
    <property type="entry name" value="Sigma_54_int_dom_CS"/>
</dbReference>
<dbReference type="GO" id="GO:0006355">
    <property type="term" value="P:regulation of DNA-templated transcription"/>
    <property type="evidence" value="ECO:0007669"/>
    <property type="project" value="InterPro"/>
</dbReference>
<evidence type="ECO:0000259" key="6">
    <source>
        <dbReference type="PROSITE" id="PS50045"/>
    </source>
</evidence>
<dbReference type="SMART" id="SM00382">
    <property type="entry name" value="AAA"/>
    <property type="match status" value="1"/>
</dbReference>
<feature type="modified residue" description="4-aspartylphosphate" evidence="5">
    <location>
        <position position="56"/>
    </location>
</feature>
<reference evidence="8 9" key="1">
    <citation type="journal article" date="2019" name="Nat. Med.">
        <title>A library of human gut bacterial isolates paired with longitudinal multiomics data enables mechanistic microbiome research.</title>
        <authorList>
            <person name="Poyet M."/>
            <person name="Groussin M."/>
            <person name="Gibbons S.M."/>
            <person name="Avila-Pacheco J."/>
            <person name="Jiang X."/>
            <person name="Kearney S.M."/>
            <person name="Perrotta A.R."/>
            <person name="Berdy B."/>
            <person name="Zhao S."/>
            <person name="Lieberman T.D."/>
            <person name="Swanson P.K."/>
            <person name="Smith M."/>
            <person name="Roesemann S."/>
            <person name="Alexander J.E."/>
            <person name="Rich S.A."/>
            <person name="Livny J."/>
            <person name="Vlamakis H."/>
            <person name="Clish C."/>
            <person name="Bullock K."/>
            <person name="Deik A."/>
            <person name="Scott J."/>
            <person name="Pierce K.A."/>
            <person name="Xavier R.J."/>
            <person name="Alm E.J."/>
        </authorList>
    </citation>
    <scope>NUCLEOTIDE SEQUENCE [LARGE SCALE GENOMIC DNA]</scope>
    <source>
        <strain evidence="8 9">BIOML-A58</strain>
    </source>
</reference>
<dbReference type="InterPro" id="IPR058031">
    <property type="entry name" value="AAA_lid_NorR"/>
</dbReference>
<evidence type="ECO:0000259" key="7">
    <source>
        <dbReference type="PROSITE" id="PS50110"/>
    </source>
</evidence>
<dbReference type="PANTHER" id="PTHR32071:SF81">
    <property type="entry name" value="PROPIONATE CATABOLISM OPERON REGULATORY PROTEIN"/>
    <property type="match status" value="1"/>
</dbReference>
<keyword evidence="3" id="KW-0805">Transcription regulation</keyword>
<evidence type="ECO:0000256" key="1">
    <source>
        <dbReference type="ARBA" id="ARBA00022741"/>
    </source>
</evidence>
<keyword evidence="5" id="KW-0597">Phosphoprotein</keyword>
<keyword evidence="4" id="KW-0804">Transcription</keyword>
<dbReference type="Gene3D" id="1.10.8.60">
    <property type="match status" value="1"/>
</dbReference>
<dbReference type="Pfam" id="PF25601">
    <property type="entry name" value="AAA_lid_14"/>
    <property type="match status" value="1"/>
</dbReference>
<protein>
    <submittedName>
        <fullName evidence="8">Sigma-54-dependent Fis family transcriptional regulator</fullName>
    </submittedName>
</protein>
<dbReference type="PROSITE" id="PS00688">
    <property type="entry name" value="SIGMA54_INTERACT_3"/>
    <property type="match status" value="1"/>
</dbReference>
<dbReference type="GO" id="GO:0000160">
    <property type="term" value="P:phosphorelay signal transduction system"/>
    <property type="evidence" value="ECO:0007669"/>
    <property type="project" value="InterPro"/>
</dbReference>
<organism evidence="8 9">
    <name type="scientific">Bacteroides xylanisolvens</name>
    <dbReference type="NCBI Taxonomy" id="371601"/>
    <lineage>
        <taxon>Bacteria</taxon>
        <taxon>Pseudomonadati</taxon>
        <taxon>Bacteroidota</taxon>
        <taxon>Bacteroidia</taxon>
        <taxon>Bacteroidales</taxon>
        <taxon>Bacteroidaceae</taxon>
        <taxon>Bacteroides</taxon>
    </lineage>
</organism>
<dbReference type="Pfam" id="PF00072">
    <property type="entry name" value="Response_reg"/>
    <property type="match status" value="1"/>
</dbReference>